<dbReference type="InterPro" id="IPR050300">
    <property type="entry name" value="GDXG_lipolytic_enzyme"/>
</dbReference>
<gene>
    <name evidence="3" type="ORF">GCM10011579_031760</name>
</gene>
<evidence type="ECO:0000259" key="2">
    <source>
        <dbReference type="Pfam" id="PF20434"/>
    </source>
</evidence>
<reference evidence="3 4" key="1">
    <citation type="journal article" date="2014" name="Int. J. Syst. Evol. Microbiol.">
        <title>Complete genome sequence of Corynebacterium casei LMG S-19264T (=DSM 44701T), isolated from a smear-ripened cheese.</title>
        <authorList>
            <consortium name="US DOE Joint Genome Institute (JGI-PGF)"/>
            <person name="Walter F."/>
            <person name="Albersmeier A."/>
            <person name="Kalinowski J."/>
            <person name="Ruckert C."/>
        </authorList>
    </citation>
    <scope>NUCLEOTIDE SEQUENCE [LARGE SCALE GENOMIC DNA]</scope>
    <source>
        <strain evidence="3 4">CGMCC 4.7111</strain>
    </source>
</reference>
<dbReference type="Gene3D" id="3.40.50.1820">
    <property type="entry name" value="alpha/beta hydrolase"/>
    <property type="match status" value="1"/>
</dbReference>
<dbReference type="Pfam" id="PF20434">
    <property type="entry name" value="BD-FAE"/>
    <property type="match status" value="1"/>
</dbReference>
<dbReference type="Proteomes" id="UP000600365">
    <property type="component" value="Unassembled WGS sequence"/>
</dbReference>
<dbReference type="InterPro" id="IPR029058">
    <property type="entry name" value="AB_hydrolase_fold"/>
</dbReference>
<dbReference type="PANTHER" id="PTHR48081">
    <property type="entry name" value="AB HYDROLASE SUPERFAMILY PROTEIN C4A8.06C"/>
    <property type="match status" value="1"/>
</dbReference>
<dbReference type="EMBL" id="BMMM01000005">
    <property type="protein sequence ID" value="GGN63420.1"/>
    <property type="molecule type" value="Genomic_DNA"/>
</dbReference>
<evidence type="ECO:0000256" key="1">
    <source>
        <dbReference type="ARBA" id="ARBA00022801"/>
    </source>
</evidence>
<dbReference type="SUPFAM" id="SSF53474">
    <property type="entry name" value="alpha/beta-Hydrolases"/>
    <property type="match status" value="1"/>
</dbReference>
<evidence type="ECO:0000313" key="4">
    <source>
        <dbReference type="Proteomes" id="UP000600365"/>
    </source>
</evidence>
<proteinExistence type="predicted"/>
<accession>A0A918D470</accession>
<dbReference type="AlphaFoldDB" id="A0A918D470"/>
<dbReference type="PANTHER" id="PTHR48081:SF13">
    <property type="entry name" value="ALPHA_BETA HYDROLASE"/>
    <property type="match status" value="1"/>
</dbReference>
<evidence type="ECO:0000313" key="3">
    <source>
        <dbReference type="EMBL" id="GGN63420.1"/>
    </source>
</evidence>
<keyword evidence="1" id="KW-0378">Hydrolase</keyword>
<name>A0A918D470_9ACTN</name>
<organism evidence="3 4">
    <name type="scientific">Streptomyces albiflavescens</name>
    <dbReference type="NCBI Taxonomy" id="1623582"/>
    <lineage>
        <taxon>Bacteria</taxon>
        <taxon>Bacillati</taxon>
        <taxon>Actinomycetota</taxon>
        <taxon>Actinomycetes</taxon>
        <taxon>Kitasatosporales</taxon>
        <taxon>Streptomycetaceae</taxon>
        <taxon>Streptomyces</taxon>
    </lineage>
</organism>
<comment type="caution">
    <text evidence="3">The sequence shown here is derived from an EMBL/GenBank/DDBJ whole genome shotgun (WGS) entry which is preliminary data.</text>
</comment>
<dbReference type="InterPro" id="IPR049492">
    <property type="entry name" value="BD-FAE-like_dom"/>
</dbReference>
<keyword evidence="4" id="KW-1185">Reference proteome</keyword>
<dbReference type="RefSeq" id="WP_189186647.1">
    <property type="nucleotide sequence ID" value="NZ_BMMM01000005.1"/>
</dbReference>
<protein>
    <recommendedName>
        <fullName evidence="2">BD-FAE-like domain-containing protein</fullName>
    </recommendedName>
</protein>
<sequence>MAKELKDIAYGDGLDGQLIDLYVPDGEGPWPLVIWSRGSGWLADTGRYDAEVVARRLNPHGFAVAGLAIRSSAQTRFPGQLRDIEEAVRRLRTHASSYGLDPDRTGMFGESSGGWAAALAALTVDGIRAAVPVYPPTDLLSMDEQMLPGTLQEFTRFPGSPYGHDDPESAESRLLGGPLQERPELARRASPSTYVGQDAPPFLILHGKADRIVPYGQGALFYEALAKAGADVELITLPHADHGPWNDFLTDPAVKRDAFTVSSREGKETEARPCDPTWDTVVDFFHRHL</sequence>
<dbReference type="GO" id="GO:0016787">
    <property type="term" value="F:hydrolase activity"/>
    <property type="evidence" value="ECO:0007669"/>
    <property type="project" value="UniProtKB-KW"/>
</dbReference>
<feature type="domain" description="BD-FAE-like" evidence="2">
    <location>
        <begin position="19"/>
        <end position="225"/>
    </location>
</feature>